<proteinExistence type="predicted"/>
<comment type="caution">
    <text evidence="1">The sequence shown here is derived from an EMBL/GenBank/DDBJ whole genome shotgun (WGS) entry which is preliminary data.</text>
</comment>
<dbReference type="AlphaFoldDB" id="U7UMC5"/>
<organism evidence="1 2">
    <name type="scientific">Megasphaera vaginalis</name>
    <name type="common">ex Srinivasan et al. 2021</name>
    <dbReference type="NCBI Taxonomy" id="1111454"/>
    <lineage>
        <taxon>Bacteria</taxon>
        <taxon>Bacillati</taxon>
        <taxon>Bacillota</taxon>
        <taxon>Negativicutes</taxon>
        <taxon>Veillonellales</taxon>
        <taxon>Veillonellaceae</taxon>
        <taxon>Megasphaera</taxon>
    </lineage>
</organism>
<dbReference type="PATRIC" id="fig|1111454.3.peg.1078"/>
<sequence length="60" mass="6803">MSSGHIRVKRRFSAGRLSTILQNRFLPAADENDKKKIRINFALSGRPPFAILSNAIARYM</sequence>
<gene>
    <name evidence="1" type="ORF">HMPREF1250_0884</name>
</gene>
<keyword evidence="2" id="KW-1185">Reference proteome</keyword>
<dbReference type="EMBL" id="AWXA01000028">
    <property type="protein sequence ID" value="ERT60049.1"/>
    <property type="molecule type" value="Genomic_DNA"/>
</dbReference>
<protein>
    <submittedName>
        <fullName evidence="1">Uncharacterized protein</fullName>
    </submittedName>
</protein>
<reference evidence="1 2" key="1">
    <citation type="submission" date="2013-09" db="EMBL/GenBank/DDBJ databases">
        <authorList>
            <person name="Durkin A.S."/>
            <person name="Haft D.R."/>
            <person name="McCorrison J."/>
            <person name="Torralba M."/>
            <person name="Gillis M."/>
            <person name="Haft D.H."/>
            <person name="Methe B."/>
            <person name="Sutton G."/>
            <person name="Nelson K.E."/>
        </authorList>
    </citation>
    <scope>NUCLEOTIDE SEQUENCE [LARGE SCALE GENOMIC DNA]</scope>
    <source>
        <strain evidence="1 2">BV3C16-1</strain>
    </source>
</reference>
<evidence type="ECO:0000313" key="2">
    <source>
        <dbReference type="Proteomes" id="UP000017090"/>
    </source>
</evidence>
<dbReference type="Proteomes" id="UP000017090">
    <property type="component" value="Unassembled WGS sequence"/>
</dbReference>
<evidence type="ECO:0000313" key="1">
    <source>
        <dbReference type="EMBL" id="ERT60049.1"/>
    </source>
</evidence>
<name>U7UMC5_9FIRM</name>
<accession>U7UMC5</accession>